<dbReference type="InterPro" id="IPR004821">
    <property type="entry name" value="Cyt_trans-like"/>
</dbReference>
<dbReference type="SUPFAM" id="SSF52374">
    <property type="entry name" value="Nucleotidylyl transferase"/>
    <property type="match status" value="1"/>
</dbReference>
<reference evidence="17" key="1">
    <citation type="submission" date="2020-05" db="EMBL/GenBank/DDBJ databases">
        <authorList>
            <person name="Chiriac C."/>
            <person name="Salcher M."/>
            <person name="Ghai R."/>
            <person name="Kavagutti S V."/>
        </authorList>
    </citation>
    <scope>NUCLEOTIDE SEQUENCE</scope>
</reference>
<evidence type="ECO:0000256" key="15">
    <source>
        <dbReference type="ARBA" id="ARBA00023268"/>
    </source>
</evidence>
<dbReference type="UniPathway" id="UPA00276">
    <property type="reaction ID" value="UER00406"/>
</dbReference>
<evidence type="ECO:0000256" key="1">
    <source>
        <dbReference type="ARBA" id="ARBA00004726"/>
    </source>
</evidence>
<dbReference type="InterPro" id="IPR002606">
    <property type="entry name" value="Riboflavin_kinase_bac"/>
</dbReference>
<evidence type="ECO:0000256" key="11">
    <source>
        <dbReference type="ARBA" id="ARBA00022741"/>
    </source>
</evidence>
<dbReference type="PANTHER" id="PTHR22749">
    <property type="entry name" value="RIBOFLAVIN KINASE/FMN ADENYLYLTRANSFERASE"/>
    <property type="match status" value="1"/>
</dbReference>
<dbReference type="InterPro" id="IPR023468">
    <property type="entry name" value="Riboflavin_kinase"/>
</dbReference>
<feature type="domain" description="Riboflavin kinase" evidence="16">
    <location>
        <begin position="183"/>
        <end position="311"/>
    </location>
</feature>
<dbReference type="GO" id="GO:0009231">
    <property type="term" value="P:riboflavin biosynthetic process"/>
    <property type="evidence" value="ECO:0007669"/>
    <property type="project" value="InterPro"/>
</dbReference>
<evidence type="ECO:0000256" key="10">
    <source>
        <dbReference type="ARBA" id="ARBA00022695"/>
    </source>
</evidence>
<keyword evidence="10" id="KW-0548">Nucleotidyltransferase</keyword>
<proteinExistence type="inferred from homology"/>
<dbReference type="InterPro" id="IPR015864">
    <property type="entry name" value="FAD_synthase"/>
</dbReference>
<keyword evidence="12" id="KW-0418">Kinase</keyword>
<dbReference type="Pfam" id="PF01687">
    <property type="entry name" value="Flavokinase"/>
    <property type="match status" value="1"/>
</dbReference>
<evidence type="ECO:0000259" key="16">
    <source>
        <dbReference type="SMART" id="SM00904"/>
    </source>
</evidence>
<dbReference type="UniPathway" id="UPA00277">
    <property type="reaction ID" value="UER00407"/>
</dbReference>
<sequence>MTPTMYQNLSEVPVGRRCVALGTFDGVHLGHQAVIESAVEMAEKLNAVPCAATFHPRPATLLRPGTPADTLAGVTQRVRLLGEAGAEEVVIVRFTPTIAALTADEFVDQVLIDQLGAVGVTVGQDFRFGHDRSGTVDVLRSLCAKHGAEVMAVRLVDQDGEKISSSRIRGLISEGEVTRAAALLGRLASVEGAVMHGDHRGREIGFPTANLSLVPGQQVPAEGVYAGWALLPPGERRFRAAISIGRNPHFGDVSEARVEAHLLDYDGTEIYGTPIRLEFVERLRAQEVYANVDELIAQIGRDVEAVRIGTA</sequence>
<dbReference type="GO" id="GO:0008531">
    <property type="term" value="F:riboflavin kinase activity"/>
    <property type="evidence" value="ECO:0007669"/>
    <property type="project" value="UniProtKB-EC"/>
</dbReference>
<protein>
    <recommendedName>
        <fullName evidence="6">Bifunctional riboflavin kinase/FMN adenylyltransferase</fullName>
        <ecNumber evidence="4">2.7.1.26</ecNumber>
        <ecNumber evidence="5">2.7.7.2</ecNumber>
    </recommendedName>
</protein>
<keyword evidence="14" id="KW-0067">ATP-binding</keyword>
<keyword evidence="13" id="KW-0274">FAD</keyword>
<dbReference type="InterPro" id="IPR014729">
    <property type="entry name" value="Rossmann-like_a/b/a_fold"/>
</dbReference>
<evidence type="ECO:0000256" key="14">
    <source>
        <dbReference type="ARBA" id="ARBA00022840"/>
    </source>
</evidence>
<keyword evidence="8" id="KW-0288">FMN</keyword>
<keyword evidence="9" id="KW-0808">Transferase</keyword>
<name>A0A6J7IWZ9_9ZZZZ</name>
<dbReference type="Gene3D" id="3.40.50.620">
    <property type="entry name" value="HUPs"/>
    <property type="match status" value="1"/>
</dbReference>
<dbReference type="Gene3D" id="2.40.30.30">
    <property type="entry name" value="Riboflavin kinase-like"/>
    <property type="match status" value="1"/>
</dbReference>
<dbReference type="CDD" id="cd02064">
    <property type="entry name" value="FAD_synthetase_N"/>
    <property type="match status" value="1"/>
</dbReference>
<dbReference type="GO" id="GO:0003919">
    <property type="term" value="F:FMN adenylyltransferase activity"/>
    <property type="evidence" value="ECO:0007669"/>
    <property type="project" value="UniProtKB-EC"/>
</dbReference>
<keyword evidence="7" id="KW-0285">Flavoprotein</keyword>
<evidence type="ECO:0000256" key="4">
    <source>
        <dbReference type="ARBA" id="ARBA00012105"/>
    </source>
</evidence>
<dbReference type="GO" id="GO:0005524">
    <property type="term" value="F:ATP binding"/>
    <property type="evidence" value="ECO:0007669"/>
    <property type="project" value="UniProtKB-KW"/>
</dbReference>
<dbReference type="AlphaFoldDB" id="A0A6J7IWZ9"/>
<comment type="pathway">
    <text evidence="2">Cofactor biosynthesis; FMN biosynthesis; FMN from riboflavin (ATP route): step 1/1.</text>
</comment>
<dbReference type="NCBIfam" id="NF004160">
    <property type="entry name" value="PRK05627.1-3"/>
    <property type="match status" value="1"/>
</dbReference>
<keyword evidence="11" id="KW-0547">Nucleotide-binding</keyword>
<dbReference type="Pfam" id="PF06574">
    <property type="entry name" value="FAD_syn"/>
    <property type="match status" value="1"/>
</dbReference>
<dbReference type="SMART" id="SM00904">
    <property type="entry name" value="Flavokinase"/>
    <property type="match status" value="1"/>
</dbReference>
<evidence type="ECO:0000256" key="2">
    <source>
        <dbReference type="ARBA" id="ARBA00005201"/>
    </source>
</evidence>
<keyword evidence="15" id="KW-0511">Multifunctional enzyme</keyword>
<dbReference type="NCBIfam" id="TIGR00125">
    <property type="entry name" value="cyt_tran_rel"/>
    <property type="match status" value="1"/>
</dbReference>
<dbReference type="GO" id="GO:0009398">
    <property type="term" value="P:FMN biosynthetic process"/>
    <property type="evidence" value="ECO:0007669"/>
    <property type="project" value="UniProtKB-UniPathway"/>
</dbReference>
<evidence type="ECO:0000256" key="12">
    <source>
        <dbReference type="ARBA" id="ARBA00022777"/>
    </source>
</evidence>
<dbReference type="PIRSF" id="PIRSF004491">
    <property type="entry name" value="FAD_Synth"/>
    <property type="match status" value="1"/>
</dbReference>
<evidence type="ECO:0000313" key="17">
    <source>
        <dbReference type="EMBL" id="CAB4934807.1"/>
    </source>
</evidence>
<organism evidence="17">
    <name type="scientific">freshwater metagenome</name>
    <dbReference type="NCBI Taxonomy" id="449393"/>
    <lineage>
        <taxon>unclassified sequences</taxon>
        <taxon>metagenomes</taxon>
        <taxon>ecological metagenomes</taxon>
    </lineage>
</organism>
<dbReference type="PANTHER" id="PTHR22749:SF6">
    <property type="entry name" value="RIBOFLAVIN KINASE"/>
    <property type="match status" value="1"/>
</dbReference>
<accession>A0A6J7IWZ9</accession>
<evidence type="ECO:0000256" key="9">
    <source>
        <dbReference type="ARBA" id="ARBA00022679"/>
    </source>
</evidence>
<comment type="pathway">
    <text evidence="1">Cofactor biosynthesis; FAD biosynthesis; FAD from FMN: step 1/1.</text>
</comment>
<dbReference type="FunFam" id="3.40.50.620:FF:000021">
    <property type="entry name" value="Riboflavin biosynthesis protein"/>
    <property type="match status" value="1"/>
</dbReference>
<evidence type="ECO:0000256" key="7">
    <source>
        <dbReference type="ARBA" id="ARBA00022630"/>
    </source>
</evidence>
<evidence type="ECO:0000256" key="5">
    <source>
        <dbReference type="ARBA" id="ARBA00012393"/>
    </source>
</evidence>
<dbReference type="InterPro" id="IPR015865">
    <property type="entry name" value="Riboflavin_kinase_bac/euk"/>
</dbReference>
<evidence type="ECO:0000256" key="13">
    <source>
        <dbReference type="ARBA" id="ARBA00022827"/>
    </source>
</evidence>
<evidence type="ECO:0000256" key="8">
    <source>
        <dbReference type="ARBA" id="ARBA00022643"/>
    </source>
</evidence>
<evidence type="ECO:0000256" key="3">
    <source>
        <dbReference type="ARBA" id="ARBA00010214"/>
    </source>
</evidence>
<dbReference type="EC" id="2.7.7.2" evidence="5"/>
<dbReference type="EMBL" id="CAFBMR010000186">
    <property type="protein sequence ID" value="CAB4934807.1"/>
    <property type="molecule type" value="Genomic_DNA"/>
</dbReference>
<dbReference type="InterPro" id="IPR023465">
    <property type="entry name" value="Riboflavin_kinase_dom_sf"/>
</dbReference>
<dbReference type="GO" id="GO:0006747">
    <property type="term" value="P:FAD biosynthetic process"/>
    <property type="evidence" value="ECO:0007669"/>
    <property type="project" value="UniProtKB-UniPathway"/>
</dbReference>
<comment type="similarity">
    <text evidence="3">Belongs to the RibF family.</text>
</comment>
<evidence type="ECO:0000256" key="6">
    <source>
        <dbReference type="ARBA" id="ARBA00018483"/>
    </source>
</evidence>
<gene>
    <name evidence="17" type="ORF">UFOPK3610_02141</name>
</gene>
<dbReference type="EC" id="2.7.1.26" evidence="4"/>
<dbReference type="SUPFAM" id="SSF82114">
    <property type="entry name" value="Riboflavin kinase-like"/>
    <property type="match status" value="1"/>
</dbReference>
<dbReference type="NCBIfam" id="TIGR00083">
    <property type="entry name" value="ribF"/>
    <property type="match status" value="1"/>
</dbReference>